<proteinExistence type="predicted"/>
<accession>A0A9P1PV80</accession>
<evidence type="ECO:0000313" key="1">
    <source>
        <dbReference type="EMBL" id="CNF64614.1"/>
    </source>
</evidence>
<reference evidence="1 2" key="1">
    <citation type="submission" date="2015-03" db="EMBL/GenBank/DDBJ databases">
        <authorList>
            <consortium name="Pathogen Informatics"/>
            <person name="Murphy D."/>
        </authorList>
    </citation>
    <scope>NUCLEOTIDE SEQUENCE [LARGE SCALE GENOMIC DNA]</scope>
    <source>
        <strain evidence="1 2">IP27818</strain>
    </source>
</reference>
<sequence length="36" mass="4222">MNNEIALSNRFDYYGVEISPQNRDLPSIYPYQKTLA</sequence>
<comment type="caution">
    <text evidence="1">The sequence shown here is derived from an EMBL/GenBank/DDBJ whole genome shotgun (WGS) entry which is preliminary data.</text>
</comment>
<dbReference type="Proteomes" id="UP000041356">
    <property type="component" value="Unassembled WGS sequence"/>
</dbReference>
<organism evidence="1 2">
    <name type="scientific">Yersinia enterocolitica</name>
    <dbReference type="NCBI Taxonomy" id="630"/>
    <lineage>
        <taxon>Bacteria</taxon>
        <taxon>Pseudomonadati</taxon>
        <taxon>Pseudomonadota</taxon>
        <taxon>Gammaproteobacteria</taxon>
        <taxon>Enterobacterales</taxon>
        <taxon>Yersiniaceae</taxon>
        <taxon>Yersinia</taxon>
    </lineage>
</organism>
<protein>
    <submittedName>
        <fullName evidence="1">Uncharacterized protein</fullName>
    </submittedName>
</protein>
<dbReference type="EMBL" id="CPZF01000004">
    <property type="protein sequence ID" value="CNF64614.1"/>
    <property type="molecule type" value="Genomic_DNA"/>
</dbReference>
<gene>
    <name evidence="1" type="ORF">ERS137939_02017</name>
</gene>
<name>A0A9P1PV80_YEREN</name>
<evidence type="ECO:0000313" key="2">
    <source>
        <dbReference type="Proteomes" id="UP000041356"/>
    </source>
</evidence>
<dbReference type="AlphaFoldDB" id="A0A9P1PV80"/>